<sequence>MQLGPWVLPSIQHDAVSVYDYIGPNVFITFNCHVFLQDYTWVRPFYT</sequence>
<evidence type="ECO:0000313" key="1">
    <source>
        <dbReference type="EMBL" id="KAK4586629.1"/>
    </source>
</evidence>
<organism evidence="1 2">
    <name type="scientific">Quercus rubra</name>
    <name type="common">Northern red oak</name>
    <name type="synonym">Quercus borealis</name>
    <dbReference type="NCBI Taxonomy" id="3512"/>
    <lineage>
        <taxon>Eukaryota</taxon>
        <taxon>Viridiplantae</taxon>
        <taxon>Streptophyta</taxon>
        <taxon>Embryophyta</taxon>
        <taxon>Tracheophyta</taxon>
        <taxon>Spermatophyta</taxon>
        <taxon>Magnoliopsida</taxon>
        <taxon>eudicotyledons</taxon>
        <taxon>Gunneridae</taxon>
        <taxon>Pentapetalae</taxon>
        <taxon>rosids</taxon>
        <taxon>fabids</taxon>
        <taxon>Fagales</taxon>
        <taxon>Fagaceae</taxon>
        <taxon>Quercus</taxon>
    </lineage>
</organism>
<dbReference type="AlphaFoldDB" id="A0AAN7IRB1"/>
<reference evidence="1 2" key="1">
    <citation type="journal article" date="2023" name="G3 (Bethesda)">
        <title>A haplotype-resolved chromosome-scale genome for Quercus rubra L. provides insights into the genetics of adaptive traits for red oak species.</title>
        <authorList>
            <person name="Kapoor B."/>
            <person name="Jenkins J."/>
            <person name="Schmutz J."/>
            <person name="Zhebentyayeva T."/>
            <person name="Kuelheim C."/>
            <person name="Coggeshall M."/>
            <person name="Heim C."/>
            <person name="Lasky J.R."/>
            <person name="Leites L."/>
            <person name="Islam-Faridi N."/>
            <person name="Romero-Severson J."/>
            <person name="DeLeo V.L."/>
            <person name="Lucas S.M."/>
            <person name="Lazic D."/>
            <person name="Gailing O."/>
            <person name="Carlson J."/>
            <person name="Staton M."/>
        </authorList>
    </citation>
    <scope>NUCLEOTIDE SEQUENCE [LARGE SCALE GENOMIC DNA]</scope>
    <source>
        <strain evidence="1">Pseudo-F2</strain>
    </source>
</reference>
<proteinExistence type="predicted"/>
<name>A0AAN7IRB1_QUERU</name>
<evidence type="ECO:0000313" key="2">
    <source>
        <dbReference type="Proteomes" id="UP001324115"/>
    </source>
</evidence>
<gene>
    <name evidence="1" type="ORF">RGQ29_023690</name>
</gene>
<accession>A0AAN7IRB1</accession>
<comment type="caution">
    <text evidence="1">The sequence shown here is derived from an EMBL/GenBank/DDBJ whole genome shotgun (WGS) entry which is preliminary data.</text>
</comment>
<dbReference type="EMBL" id="JAXUIC010000006">
    <property type="protein sequence ID" value="KAK4586629.1"/>
    <property type="molecule type" value="Genomic_DNA"/>
</dbReference>
<dbReference type="Proteomes" id="UP001324115">
    <property type="component" value="Unassembled WGS sequence"/>
</dbReference>
<protein>
    <submittedName>
        <fullName evidence="1">Uncharacterized protein</fullName>
    </submittedName>
</protein>
<keyword evidence="2" id="KW-1185">Reference proteome</keyword>